<organism evidence="2 3">
    <name type="scientific">Nocardioides currus</name>
    <dbReference type="NCBI Taxonomy" id="2133958"/>
    <lineage>
        <taxon>Bacteria</taxon>
        <taxon>Bacillati</taxon>
        <taxon>Actinomycetota</taxon>
        <taxon>Actinomycetes</taxon>
        <taxon>Propionibacteriales</taxon>
        <taxon>Nocardioidaceae</taxon>
        <taxon>Nocardioides</taxon>
    </lineage>
</organism>
<accession>A0A2R7Z017</accession>
<name>A0A2R7Z017_9ACTN</name>
<keyword evidence="3" id="KW-1185">Reference proteome</keyword>
<protein>
    <recommendedName>
        <fullName evidence="4">Peptidase</fullName>
    </recommendedName>
</protein>
<evidence type="ECO:0000313" key="2">
    <source>
        <dbReference type="EMBL" id="PUA81955.1"/>
    </source>
</evidence>
<dbReference type="Gene3D" id="3.30.2010.20">
    <property type="match status" value="1"/>
</dbReference>
<dbReference type="AlphaFoldDB" id="A0A2R7Z017"/>
<evidence type="ECO:0000256" key="1">
    <source>
        <dbReference type="SAM" id="MobiDB-lite"/>
    </source>
</evidence>
<dbReference type="SUPFAM" id="SSF55486">
    <property type="entry name" value="Metalloproteases ('zincins'), catalytic domain"/>
    <property type="match status" value="1"/>
</dbReference>
<evidence type="ECO:0008006" key="4">
    <source>
        <dbReference type="Google" id="ProtNLM"/>
    </source>
</evidence>
<dbReference type="OrthoDB" id="4966605at2"/>
<sequence>MIEGRRATRDRRGRGQRGPGIVPLDPRVPERPTRRERFDRLVLDVVTEVDTRWHKQLGLVEYAVEDTPLLPADWGDQTVPLSSLVRGTGGNATRLVLFRRPIEHRCESRADVEAMVLMLVVEQVAELLGLPPEDVDPRYEA</sequence>
<dbReference type="Proteomes" id="UP000244867">
    <property type="component" value="Unassembled WGS sequence"/>
</dbReference>
<feature type="region of interest" description="Disordered" evidence="1">
    <location>
        <begin position="1"/>
        <end position="30"/>
    </location>
</feature>
<dbReference type="RefSeq" id="WP_108343839.1">
    <property type="nucleotide sequence ID" value="NZ_PYXZ01000002.1"/>
</dbReference>
<gene>
    <name evidence="2" type="ORF">C7S10_07915</name>
</gene>
<reference evidence="2 3" key="1">
    <citation type="submission" date="2018-03" db="EMBL/GenBank/DDBJ databases">
        <authorList>
            <person name="Keele B.F."/>
        </authorList>
    </citation>
    <scope>NUCLEOTIDE SEQUENCE [LARGE SCALE GENOMIC DNA]</scope>
    <source>
        <strain evidence="2 3">IB-3</strain>
    </source>
</reference>
<proteinExistence type="predicted"/>
<dbReference type="InterPro" id="IPR010428">
    <property type="entry name" value="Zincin_1"/>
</dbReference>
<dbReference type="Pfam" id="PF06262">
    <property type="entry name" value="Zincin_1"/>
    <property type="match status" value="1"/>
</dbReference>
<comment type="caution">
    <text evidence="2">The sequence shown here is derived from an EMBL/GenBank/DDBJ whole genome shotgun (WGS) entry which is preliminary data.</text>
</comment>
<dbReference type="CDD" id="cd12954">
    <property type="entry name" value="MMP_TTHA0227_like_1"/>
    <property type="match status" value="1"/>
</dbReference>
<evidence type="ECO:0000313" key="3">
    <source>
        <dbReference type="Proteomes" id="UP000244867"/>
    </source>
</evidence>
<dbReference type="InterPro" id="IPR038555">
    <property type="entry name" value="Zincin_1_sf"/>
</dbReference>
<dbReference type="EMBL" id="PYXZ01000002">
    <property type="protein sequence ID" value="PUA81955.1"/>
    <property type="molecule type" value="Genomic_DNA"/>
</dbReference>